<evidence type="ECO:0000256" key="1">
    <source>
        <dbReference type="SAM" id="MobiDB-lite"/>
    </source>
</evidence>
<dbReference type="Proteomes" id="UP000235965">
    <property type="component" value="Unassembled WGS sequence"/>
</dbReference>
<protein>
    <submittedName>
        <fullName evidence="2">Uncharacterized protein</fullName>
    </submittedName>
</protein>
<reference evidence="2 3" key="1">
    <citation type="submission" date="2017-12" db="EMBL/GenBank/DDBJ databases">
        <title>Hemimetabolous genomes reveal molecular basis of termite eusociality.</title>
        <authorList>
            <person name="Harrison M.C."/>
            <person name="Jongepier E."/>
            <person name="Robertson H.M."/>
            <person name="Arning N."/>
            <person name="Bitard-Feildel T."/>
            <person name="Chao H."/>
            <person name="Childers C.P."/>
            <person name="Dinh H."/>
            <person name="Doddapaneni H."/>
            <person name="Dugan S."/>
            <person name="Gowin J."/>
            <person name="Greiner C."/>
            <person name="Han Y."/>
            <person name="Hu H."/>
            <person name="Hughes D.S.T."/>
            <person name="Huylmans A.-K."/>
            <person name="Kemena C."/>
            <person name="Kremer L.P.M."/>
            <person name="Lee S.L."/>
            <person name="Lopez-Ezquerra A."/>
            <person name="Mallet L."/>
            <person name="Monroy-Kuhn J.M."/>
            <person name="Moser A."/>
            <person name="Murali S.C."/>
            <person name="Muzny D.M."/>
            <person name="Otani S."/>
            <person name="Piulachs M.-D."/>
            <person name="Poelchau M."/>
            <person name="Qu J."/>
            <person name="Schaub F."/>
            <person name="Wada-Katsumata A."/>
            <person name="Worley K.C."/>
            <person name="Xie Q."/>
            <person name="Ylla G."/>
            <person name="Poulsen M."/>
            <person name="Gibbs R.A."/>
            <person name="Schal C."/>
            <person name="Richards S."/>
            <person name="Belles X."/>
            <person name="Korb J."/>
            <person name="Bornberg-Bauer E."/>
        </authorList>
    </citation>
    <scope>NUCLEOTIDE SEQUENCE [LARGE SCALE GENOMIC DNA]</scope>
    <source>
        <tissue evidence="2">Whole body</tissue>
    </source>
</reference>
<feature type="region of interest" description="Disordered" evidence="1">
    <location>
        <begin position="1"/>
        <end position="22"/>
    </location>
</feature>
<dbReference type="InParanoid" id="A0A2J7RLB4"/>
<name>A0A2J7RLB4_9NEOP</name>
<evidence type="ECO:0000313" key="3">
    <source>
        <dbReference type="Proteomes" id="UP000235965"/>
    </source>
</evidence>
<evidence type="ECO:0000313" key="2">
    <source>
        <dbReference type="EMBL" id="PNF41589.1"/>
    </source>
</evidence>
<accession>A0A2J7RLB4</accession>
<proteinExistence type="predicted"/>
<dbReference type="AlphaFoldDB" id="A0A2J7RLB4"/>
<comment type="caution">
    <text evidence="2">The sequence shown here is derived from an EMBL/GenBank/DDBJ whole genome shotgun (WGS) entry which is preliminary data.</text>
</comment>
<sequence>MLPLSEVPSVFAPPSRNAHAGGTSRAMSVLVELWHFNDDINSASGSSLDRK</sequence>
<keyword evidence="3" id="KW-1185">Reference proteome</keyword>
<organism evidence="2 3">
    <name type="scientific">Cryptotermes secundus</name>
    <dbReference type="NCBI Taxonomy" id="105785"/>
    <lineage>
        <taxon>Eukaryota</taxon>
        <taxon>Metazoa</taxon>
        <taxon>Ecdysozoa</taxon>
        <taxon>Arthropoda</taxon>
        <taxon>Hexapoda</taxon>
        <taxon>Insecta</taxon>
        <taxon>Pterygota</taxon>
        <taxon>Neoptera</taxon>
        <taxon>Polyneoptera</taxon>
        <taxon>Dictyoptera</taxon>
        <taxon>Blattodea</taxon>
        <taxon>Blattoidea</taxon>
        <taxon>Termitoidae</taxon>
        <taxon>Kalotermitidae</taxon>
        <taxon>Cryptotermitinae</taxon>
        <taxon>Cryptotermes</taxon>
    </lineage>
</organism>
<gene>
    <name evidence="2" type="ORF">B7P43_G12034</name>
</gene>
<dbReference type="EMBL" id="NEVH01002698">
    <property type="protein sequence ID" value="PNF41589.1"/>
    <property type="molecule type" value="Genomic_DNA"/>
</dbReference>